<dbReference type="EMBL" id="JBBPBM010000089">
    <property type="protein sequence ID" value="KAK8510063.1"/>
    <property type="molecule type" value="Genomic_DNA"/>
</dbReference>
<comment type="caution">
    <text evidence="1">The sequence shown here is derived from an EMBL/GenBank/DDBJ whole genome shotgun (WGS) entry which is preliminary data.</text>
</comment>
<evidence type="ECO:0000313" key="2">
    <source>
        <dbReference type="Proteomes" id="UP001472677"/>
    </source>
</evidence>
<reference evidence="1 2" key="1">
    <citation type="journal article" date="2024" name="G3 (Bethesda)">
        <title>Genome assembly of Hibiscus sabdariffa L. provides insights into metabolisms of medicinal natural products.</title>
        <authorList>
            <person name="Kim T."/>
        </authorList>
    </citation>
    <scope>NUCLEOTIDE SEQUENCE [LARGE SCALE GENOMIC DNA]</scope>
    <source>
        <strain evidence="1">TK-2024</strain>
        <tissue evidence="1">Old leaves</tissue>
    </source>
</reference>
<keyword evidence="2" id="KW-1185">Reference proteome</keyword>
<accession>A0ABR2BSC7</accession>
<name>A0ABR2BSC7_9ROSI</name>
<proteinExistence type="predicted"/>
<gene>
    <name evidence="1" type="ORF">V6N12_035386</name>
</gene>
<dbReference type="Proteomes" id="UP001472677">
    <property type="component" value="Unassembled WGS sequence"/>
</dbReference>
<organism evidence="1 2">
    <name type="scientific">Hibiscus sabdariffa</name>
    <name type="common">roselle</name>
    <dbReference type="NCBI Taxonomy" id="183260"/>
    <lineage>
        <taxon>Eukaryota</taxon>
        <taxon>Viridiplantae</taxon>
        <taxon>Streptophyta</taxon>
        <taxon>Embryophyta</taxon>
        <taxon>Tracheophyta</taxon>
        <taxon>Spermatophyta</taxon>
        <taxon>Magnoliopsida</taxon>
        <taxon>eudicotyledons</taxon>
        <taxon>Gunneridae</taxon>
        <taxon>Pentapetalae</taxon>
        <taxon>rosids</taxon>
        <taxon>malvids</taxon>
        <taxon>Malvales</taxon>
        <taxon>Malvaceae</taxon>
        <taxon>Malvoideae</taxon>
        <taxon>Hibiscus</taxon>
    </lineage>
</organism>
<sequence>MVDFSLENAPSRHGAALANADSGRPPDGSPHVLVPTPLERPGSPLADTREQKKVKNSKGSIVENPLWEDMETMSHVEHQPTPKTHVGIHGSTNHDATETDTTQPGMVNKSGTKSYANSVMGNTGKQKQSTTTNYLDNVVVHDEDCIVERDGSFPIVRFSERVHDQIDQCMRNVLVLCLLGRNIGFKTLLSRIQMLWKPVGTRRRKLRVANDSTRSVNVQAPIAGGSRFGVLETVEDDQEPMVDVALPKRNSLTQQGKVSITTSTSEAVGPAHPIRHNPAYLASNPEKRSKTMKTKASGVTVVPMVAGQPTKVFSHKSGSSKTHAAVSIVEKGHGASARPGIRVNKQHVAVTKQTKATHPSLGLRGNNVNPGSQVQPAIQEWVQHVCNKIVEICNQVGSTGTKQRLLTLENENMLVSNSDSGADDEDMTVSVEDDTEALHERALVQGHGRLLILAHIEELLRQNWLVEFRSIHREGNSIADTLAKLVCLGDLNYTWFVEPPAAVRHLLQKEFPYGNTTNT</sequence>
<protein>
    <submittedName>
        <fullName evidence="1">Uncharacterized protein</fullName>
    </submittedName>
</protein>
<evidence type="ECO:0000313" key="1">
    <source>
        <dbReference type="EMBL" id="KAK8510063.1"/>
    </source>
</evidence>